<evidence type="ECO:0000313" key="4">
    <source>
        <dbReference type="Proteomes" id="UP000800038"/>
    </source>
</evidence>
<dbReference type="Pfam" id="PF00266">
    <property type="entry name" value="Aminotran_5"/>
    <property type="match status" value="1"/>
</dbReference>
<dbReference type="PANTHER" id="PTHR43092:SF2">
    <property type="entry name" value="HERCYNYLCYSTEINE SULFOXIDE LYASE"/>
    <property type="match status" value="1"/>
</dbReference>
<dbReference type="AlphaFoldDB" id="A0A6A5T0L5"/>
<protein>
    <submittedName>
        <fullName evidence="3">PLP-dependent transferase</fullName>
    </submittedName>
</protein>
<feature type="domain" description="Aminotransferase class V" evidence="2">
    <location>
        <begin position="72"/>
        <end position="258"/>
    </location>
</feature>
<dbReference type="PANTHER" id="PTHR43092">
    <property type="entry name" value="L-CYSTEINE DESULFHYDRASE"/>
    <property type="match status" value="1"/>
</dbReference>
<accession>A0A6A5T0L5</accession>
<dbReference type="InterPro" id="IPR015421">
    <property type="entry name" value="PyrdxlP-dep_Trfase_major"/>
</dbReference>
<keyword evidence="3" id="KW-0808">Transferase</keyword>
<name>A0A6A5T0L5_9PLEO</name>
<evidence type="ECO:0000256" key="1">
    <source>
        <dbReference type="ARBA" id="ARBA00022898"/>
    </source>
</evidence>
<evidence type="ECO:0000313" key="3">
    <source>
        <dbReference type="EMBL" id="KAF1945199.1"/>
    </source>
</evidence>
<evidence type="ECO:0000259" key="2">
    <source>
        <dbReference type="Pfam" id="PF00266"/>
    </source>
</evidence>
<sequence length="481" mass="53832">MVLAEVKTKDGVRYGKELREKEFLFEKGFLNLNHASFGTYPQSVRTTMRSFQDSCEARPDPFIIYDSPRYLDASRDAVAKLLNTPSSTLVFLPNATTGINTVLRNLIFHPGDHILIFSTIYGGCERTVAYITETTPAQCAKVEYIYPVEDDWLVSEFKAKVKDVEEKGGRVKIAIFDTVVSMPGVRMPFERLTETCKEMGVLSYIDGAHGVGQIELDLGRLDPDFFVSNCHKWLFTPRGCAIFHVPPRNQHLMRSTLPTSHGFIPTGYKPVSPFPKPSFSTFQAHSAGLLETSTSSEPSTISNKSAFVNTEKSAFIANFQFAGTIDKAPYLCVPAALQGRESMGGEEQILLYNQTLARAAGHHIARVLGTEVLENKTNTLGQCAMTNIRLPISLAKVEGVARSKGIAKEDIGVEVRDWMKRVSWEEYGTFVFVFWYGDKWWVRVSAQVYLEMGDFEWAAQMLGTMCERVEEGEWVGGESKK</sequence>
<dbReference type="Gene3D" id="3.40.640.10">
    <property type="entry name" value="Type I PLP-dependent aspartate aminotransferase-like (Major domain)"/>
    <property type="match status" value="1"/>
</dbReference>
<dbReference type="GO" id="GO:0016740">
    <property type="term" value="F:transferase activity"/>
    <property type="evidence" value="ECO:0007669"/>
    <property type="project" value="UniProtKB-KW"/>
</dbReference>
<dbReference type="SUPFAM" id="SSF53383">
    <property type="entry name" value="PLP-dependent transferases"/>
    <property type="match status" value="1"/>
</dbReference>
<dbReference type="InterPro" id="IPR000192">
    <property type="entry name" value="Aminotrans_V_dom"/>
</dbReference>
<dbReference type="Proteomes" id="UP000800038">
    <property type="component" value="Unassembled WGS sequence"/>
</dbReference>
<dbReference type="InterPro" id="IPR015424">
    <property type="entry name" value="PyrdxlP-dep_Trfase"/>
</dbReference>
<proteinExistence type="predicted"/>
<organism evidence="3 4">
    <name type="scientific">Clathrospora elynae</name>
    <dbReference type="NCBI Taxonomy" id="706981"/>
    <lineage>
        <taxon>Eukaryota</taxon>
        <taxon>Fungi</taxon>
        <taxon>Dikarya</taxon>
        <taxon>Ascomycota</taxon>
        <taxon>Pezizomycotina</taxon>
        <taxon>Dothideomycetes</taxon>
        <taxon>Pleosporomycetidae</taxon>
        <taxon>Pleosporales</taxon>
        <taxon>Diademaceae</taxon>
        <taxon>Clathrospora</taxon>
    </lineage>
</organism>
<dbReference type="OrthoDB" id="5978656at2759"/>
<keyword evidence="1" id="KW-0663">Pyridoxal phosphate</keyword>
<dbReference type="EMBL" id="ML976011">
    <property type="protein sequence ID" value="KAF1945199.1"/>
    <property type="molecule type" value="Genomic_DNA"/>
</dbReference>
<reference evidence="3" key="1">
    <citation type="journal article" date="2020" name="Stud. Mycol.">
        <title>101 Dothideomycetes genomes: a test case for predicting lifestyles and emergence of pathogens.</title>
        <authorList>
            <person name="Haridas S."/>
            <person name="Albert R."/>
            <person name="Binder M."/>
            <person name="Bloem J."/>
            <person name="Labutti K."/>
            <person name="Salamov A."/>
            <person name="Andreopoulos B."/>
            <person name="Baker S."/>
            <person name="Barry K."/>
            <person name="Bills G."/>
            <person name="Bluhm B."/>
            <person name="Cannon C."/>
            <person name="Castanera R."/>
            <person name="Culley D."/>
            <person name="Daum C."/>
            <person name="Ezra D."/>
            <person name="Gonzalez J."/>
            <person name="Henrissat B."/>
            <person name="Kuo A."/>
            <person name="Liang C."/>
            <person name="Lipzen A."/>
            <person name="Lutzoni F."/>
            <person name="Magnuson J."/>
            <person name="Mondo S."/>
            <person name="Nolan M."/>
            <person name="Ohm R."/>
            <person name="Pangilinan J."/>
            <person name="Park H.-J."/>
            <person name="Ramirez L."/>
            <person name="Alfaro M."/>
            <person name="Sun H."/>
            <person name="Tritt A."/>
            <person name="Yoshinaga Y."/>
            <person name="Zwiers L.-H."/>
            <person name="Turgeon B."/>
            <person name="Goodwin S."/>
            <person name="Spatafora J."/>
            <person name="Crous P."/>
            <person name="Grigoriev I."/>
        </authorList>
    </citation>
    <scope>NUCLEOTIDE SEQUENCE</scope>
    <source>
        <strain evidence="3">CBS 161.51</strain>
    </source>
</reference>
<gene>
    <name evidence="3" type="ORF">EJ02DRAFT_451767</name>
</gene>
<keyword evidence="4" id="KW-1185">Reference proteome</keyword>